<name>A0A3B3ZYG8_9GOBI</name>
<keyword evidence="3" id="KW-1185">Reference proteome</keyword>
<dbReference type="Pfam" id="PF00059">
    <property type="entry name" value="Lectin_C"/>
    <property type="match status" value="1"/>
</dbReference>
<accession>A0A3B3ZYG8</accession>
<dbReference type="InterPro" id="IPR016187">
    <property type="entry name" value="CTDL_fold"/>
</dbReference>
<dbReference type="PANTHER" id="PTHR45784:SF3">
    <property type="entry name" value="C-TYPE LECTIN DOMAIN FAMILY 4 MEMBER K-LIKE-RELATED"/>
    <property type="match status" value="1"/>
</dbReference>
<reference evidence="2" key="2">
    <citation type="submission" date="2025-09" db="UniProtKB">
        <authorList>
            <consortium name="Ensembl"/>
        </authorList>
    </citation>
    <scope>IDENTIFICATION</scope>
</reference>
<evidence type="ECO:0000259" key="1">
    <source>
        <dbReference type="PROSITE" id="PS50041"/>
    </source>
</evidence>
<evidence type="ECO:0000313" key="3">
    <source>
        <dbReference type="Proteomes" id="UP000261520"/>
    </source>
</evidence>
<feature type="domain" description="C-type lectin" evidence="1">
    <location>
        <begin position="49"/>
        <end position="149"/>
    </location>
</feature>
<dbReference type="PROSITE" id="PS50041">
    <property type="entry name" value="C_TYPE_LECTIN_2"/>
    <property type="match status" value="1"/>
</dbReference>
<dbReference type="SUPFAM" id="SSF56436">
    <property type="entry name" value="C-type lectin-like"/>
    <property type="match status" value="1"/>
</dbReference>
<sequence>MEDRITAIGLRLAVVSAGLHRLVVQFVLSFCTGKTKEFCPFTAGHTKQYHYIATALTWDARDYCRQHYTDLAMIESPSESIQVASLVTDIYCWIGLYYGARDMWRWSDGTSSPFTNWGASETNQHCAAEDVTHVWFPKNCDQTLPFFCQGGKTLSMLVIQT</sequence>
<dbReference type="Gene3D" id="3.10.100.10">
    <property type="entry name" value="Mannose-Binding Protein A, subunit A"/>
    <property type="match status" value="1"/>
</dbReference>
<reference evidence="2" key="1">
    <citation type="submission" date="2025-08" db="UniProtKB">
        <authorList>
            <consortium name="Ensembl"/>
        </authorList>
    </citation>
    <scope>IDENTIFICATION</scope>
</reference>
<proteinExistence type="predicted"/>
<dbReference type="InterPro" id="IPR016186">
    <property type="entry name" value="C-type_lectin-like/link_sf"/>
</dbReference>
<dbReference type="PANTHER" id="PTHR45784">
    <property type="entry name" value="C-TYPE LECTIN DOMAIN FAMILY 20 MEMBER A-RELATED"/>
    <property type="match status" value="1"/>
</dbReference>
<dbReference type="SMART" id="SM00034">
    <property type="entry name" value="CLECT"/>
    <property type="match status" value="1"/>
</dbReference>
<dbReference type="InterPro" id="IPR001304">
    <property type="entry name" value="C-type_lectin-like"/>
</dbReference>
<dbReference type="Proteomes" id="UP000261520">
    <property type="component" value="Unplaced"/>
</dbReference>
<dbReference type="Ensembl" id="ENSPMGT00000010435.1">
    <property type="protein sequence ID" value="ENSPMGP00000009787.1"/>
    <property type="gene ID" value="ENSPMGG00000008103.1"/>
</dbReference>
<dbReference type="AlphaFoldDB" id="A0A3B3ZYG8"/>
<evidence type="ECO:0000313" key="2">
    <source>
        <dbReference type="Ensembl" id="ENSPMGP00000009787.1"/>
    </source>
</evidence>
<organism evidence="2 3">
    <name type="scientific">Periophthalmus magnuspinnatus</name>
    <dbReference type="NCBI Taxonomy" id="409849"/>
    <lineage>
        <taxon>Eukaryota</taxon>
        <taxon>Metazoa</taxon>
        <taxon>Chordata</taxon>
        <taxon>Craniata</taxon>
        <taxon>Vertebrata</taxon>
        <taxon>Euteleostomi</taxon>
        <taxon>Actinopterygii</taxon>
        <taxon>Neopterygii</taxon>
        <taxon>Teleostei</taxon>
        <taxon>Neoteleostei</taxon>
        <taxon>Acanthomorphata</taxon>
        <taxon>Gobiaria</taxon>
        <taxon>Gobiiformes</taxon>
        <taxon>Gobioidei</taxon>
        <taxon>Gobiidae</taxon>
        <taxon>Oxudercinae</taxon>
        <taxon>Periophthalmus</taxon>
    </lineage>
</organism>
<protein>
    <recommendedName>
        <fullName evidence="1">C-type lectin domain-containing protein</fullName>
    </recommendedName>
</protein>